<organism evidence="3 4">
    <name type="scientific">Giardia muris</name>
    <dbReference type="NCBI Taxonomy" id="5742"/>
    <lineage>
        <taxon>Eukaryota</taxon>
        <taxon>Metamonada</taxon>
        <taxon>Diplomonadida</taxon>
        <taxon>Hexamitidae</taxon>
        <taxon>Giardiinae</taxon>
        <taxon>Giardia</taxon>
    </lineage>
</organism>
<dbReference type="AlphaFoldDB" id="A0A4Z1T379"/>
<reference evidence="3 4" key="1">
    <citation type="submission" date="2019-05" db="EMBL/GenBank/DDBJ databases">
        <title>The compact genome of Giardia muris reveals important steps in the evolution of intestinal protozoan parasites.</title>
        <authorList>
            <person name="Xu F."/>
            <person name="Jimenez-Gonzalez A."/>
            <person name="Einarsson E."/>
            <person name="Astvaldsson A."/>
            <person name="Peirasmaki D."/>
            <person name="Eckmann L."/>
            <person name="Andersson J.O."/>
            <person name="Svard S.G."/>
            <person name="Jerlstrom-Hultqvist J."/>
        </authorList>
    </citation>
    <scope>NUCLEOTIDE SEQUENCE [LARGE SCALE GENOMIC DNA]</scope>
    <source>
        <strain evidence="3 4">Roberts-Thomson</strain>
    </source>
</reference>
<evidence type="ECO:0000256" key="1">
    <source>
        <dbReference type="SAM" id="MobiDB-lite"/>
    </source>
</evidence>
<dbReference type="Proteomes" id="UP000315496">
    <property type="component" value="Chromosome 3"/>
</dbReference>
<dbReference type="OrthoDB" id="10254662at2759"/>
<comment type="caution">
    <text evidence="3">The sequence shown here is derived from an EMBL/GenBank/DDBJ whole genome shotgun (WGS) entry which is preliminary data.</text>
</comment>
<dbReference type="VEuPathDB" id="GiardiaDB:GMRT_10810"/>
<keyword evidence="2" id="KW-1133">Transmembrane helix</keyword>
<accession>A0A4Z1T379</accession>
<name>A0A4Z1T379_GIAMU</name>
<evidence type="ECO:0000313" key="3">
    <source>
        <dbReference type="EMBL" id="TNJ27507.1"/>
    </source>
</evidence>
<protein>
    <submittedName>
        <fullName evidence="3">Qc-SNARE 1</fullName>
    </submittedName>
</protein>
<sequence>METVRKRLLRIYEEAAGEPYLSSVEELQRQDEAMEAAGDTPPDPVETLRILTQLHINDAKELLRDRDKAMKRNPNDPKVAILSSRVREKIGAIEQNITKFEELSREYSKQMAGGQPQRQEEAHQRYTECMDTISLLNEYKEALVAEERDRTHLRSGGGGDDEEDGGGRHMLPGAGGKATKSLDEILPVYENAEQAREHLSELNKDFDQQVVVLKGLVAKVRLQTGMISEKIDLTTEAIETVDEKMVVAVEDTKNLAASTAEVRKKVASVGRCMFISILVVLGLIVVIWIVSIFI</sequence>
<feature type="transmembrane region" description="Helical" evidence="2">
    <location>
        <begin position="272"/>
        <end position="293"/>
    </location>
</feature>
<keyword evidence="2" id="KW-0812">Transmembrane</keyword>
<proteinExistence type="predicted"/>
<keyword evidence="2" id="KW-0472">Membrane</keyword>
<evidence type="ECO:0000313" key="4">
    <source>
        <dbReference type="Proteomes" id="UP000315496"/>
    </source>
</evidence>
<feature type="region of interest" description="Disordered" evidence="1">
    <location>
        <begin position="148"/>
        <end position="176"/>
    </location>
</feature>
<keyword evidence="4" id="KW-1185">Reference proteome</keyword>
<dbReference type="EMBL" id="VDLU01000003">
    <property type="protein sequence ID" value="TNJ27507.1"/>
    <property type="molecule type" value="Genomic_DNA"/>
</dbReference>
<gene>
    <name evidence="3" type="ORF">GMRT_10810</name>
</gene>
<evidence type="ECO:0000256" key="2">
    <source>
        <dbReference type="SAM" id="Phobius"/>
    </source>
</evidence>